<name>A0AAV0XSU5_9HEMI</name>
<accession>A0AAV0XSU5</accession>
<evidence type="ECO:0000313" key="1">
    <source>
        <dbReference type="EMBL" id="CAI6370878.1"/>
    </source>
</evidence>
<organism evidence="1 2">
    <name type="scientific">Macrosiphum euphorbiae</name>
    <name type="common">potato aphid</name>
    <dbReference type="NCBI Taxonomy" id="13131"/>
    <lineage>
        <taxon>Eukaryota</taxon>
        <taxon>Metazoa</taxon>
        <taxon>Ecdysozoa</taxon>
        <taxon>Arthropoda</taxon>
        <taxon>Hexapoda</taxon>
        <taxon>Insecta</taxon>
        <taxon>Pterygota</taxon>
        <taxon>Neoptera</taxon>
        <taxon>Paraneoptera</taxon>
        <taxon>Hemiptera</taxon>
        <taxon>Sternorrhyncha</taxon>
        <taxon>Aphidomorpha</taxon>
        <taxon>Aphidoidea</taxon>
        <taxon>Aphididae</taxon>
        <taxon>Macrosiphini</taxon>
        <taxon>Macrosiphum</taxon>
    </lineage>
</organism>
<dbReference type="Proteomes" id="UP001160148">
    <property type="component" value="Unassembled WGS sequence"/>
</dbReference>
<sequence>MRSRRALSSLITSSSEADPEFFRTVLWSDEAIFKLNGLINRHNCVYWAFENPNLVLHQELNVSGIVVWAGICTHTIVGPYFFENEKVNGTTYLDMLQNLKIELAESTVFAGHQMTLQQDGAPAHFSVQVRTFLNENFPGWIARR</sequence>
<comment type="caution">
    <text evidence="1">The sequence shown here is derived from an EMBL/GenBank/DDBJ whole genome shotgun (WGS) entry which is preliminary data.</text>
</comment>
<gene>
    <name evidence="1" type="ORF">MEUPH1_LOCUS24955</name>
</gene>
<dbReference type="Gene3D" id="3.30.420.10">
    <property type="entry name" value="Ribonuclease H-like superfamily/Ribonuclease H"/>
    <property type="match status" value="1"/>
</dbReference>
<dbReference type="AlphaFoldDB" id="A0AAV0XSU5"/>
<dbReference type="EMBL" id="CARXXK010000605">
    <property type="protein sequence ID" value="CAI6370878.1"/>
    <property type="molecule type" value="Genomic_DNA"/>
</dbReference>
<evidence type="ECO:0000313" key="2">
    <source>
        <dbReference type="Proteomes" id="UP001160148"/>
    </source>
</evidence>
<dbReference type="PANTHER" id="PTHR47326:SF1">
    <property type="entry name" value="HTH PSQ-TYPE DOMAIN-CONTAINING PROTEIN"/>
    <property type="match status" value="1"/>
</dbReference>
<dbReference type="PANTHER" id="PTHR47326">
    <property type="entry name" value="TRANSPOSABLE ELEMENT TC3 TRANSPOSASE-LIKE PROTEIN"/>
    <property type="match status" value="1"/>
</dbReference>
<evidence type="ECO:0008006" key="3">
    <source>
        <dbReference type="Google" id="ProtNLM"/>
    </source>
</evidence>
<dbReference type="GO" id="GO:0003676">
    <property type="term" value="F:nucleic acid binding"/>
    <property type="evidence" value="ECO:0007669"/>
    <property type="project" value="InterPro"/>
</dbReference>
<dbReference type="InterPro" id="IPR036397">
    <property type="entry name" value="RNaseH_sf"/>
</dbReference>
<proteinExistence type="predicted"/>
<reference evidence="1 2" key="1">
    <citation type="submission" date="2023-01" db="EMBL/GenBank/DDBJ databases">
        <authorList>
            <person name="Whitehead M."/>
        </authorList>
    </citation>
    <scope>NUCLEOTIDE SEQUENCE [LARGE SCALE GENOMIC DNA]</scope>
</reference>
<protein>
    <recommendedName>
        <fullName evidence="3">Transposable element Tc3 transposase</fullName>
    </recommendedName>
</protein>
<keyword evidence="2" id="KW-1185">Reference proteome</keyword>